<name>A0A3B0MZK3_THEAN</name>
<gene>
    <name evidence="2" type="ORF">TAT_000277900</name>
    <name evidence="1" type="ORF">TAV_000278000</name>
</gene>
<proteinExistence type="predicted"/>
<evidence type="ECO:0000313" key="1">
    <source>
        <dbReference type="EMBL" id="SVP92980.1"/>
    </source>
</evidence>
<protein>
    <submittedName>
        <fullName evidence="1">Uncharacterized protein</fullName>
    </submittedName>
</protein>
<dbReference type="EMBL" id="UIVS01000003">
    <property type="protein sequence ID" value="SVP92980.1"/>
    <property type="molecule type" value="Genomic_DNA"/>
</dbReference>
<accession>A0A3B0MZK3</accession>
<evidence type="ECO:0000313" key="2">
    <source>
        <dbReference type="EMBL" id="SVP93784.1"/>
    </source>
</evidence>
<dbReference type="EMBL" id="UIVT01000003">
    <property type="protein sequence ID" value="SVP93784.1"/>
    <property type="molecule type" value="Genomic_DNA"/>
</dbReference>
<dbReference type="AlphaFoldDB" id="A0A3B0MZK3"/>
<organism evidence="1">
    <name type="scientific">Theileria annulata</name>
    <dbReference type="NCBI Taxonomy" id="5874"/>
    <lineage>
        <taxon>Eukaryota</taxon>
        <taxon>Sar</taxon>
        <taxon>Alveolata</taxon>
        <taxon>Apicomplexa</taxon>
        <taxon>Aconoidasida</taxon>
        <taxon>Piroplasmida</taxon>
        <taxon>Theileriidae</taxon>
        <taxon>Theileria</taxon>
    </lineage>
</organism>
<reference evidence="1" key="1">
    <citation type="submission" date="2018-07" db="EMBL/GenBank/DDBJ databases">
        <authorList>
            <person name="Quirk P.G."/>
            <person name="Krulwich T.A."/>
        </authorList>
    </citation>
    <scope>NUCLEOTIDE SEQUENCE</scope>
    <source>
        <strain evidence="1">Anand</strain>
    </source>
</reference>
<dbReference type="VEuPathDB" id="PiroplasmaDB:TA18780"/>
<sequence length="299" mass="34381">MDSRWQEKVYSSFNLNPLGTELVSDDFQRCKTAPVDQSQNDHLSRVDQNLQMGKSDLDETVLRNIMYCYEFLDSADKEYINSAEAEEQIRRVRDENPPLFELLLGVLQAVSEFDSNDSDIAKNLFIKRLRNHINTLKPDDESCVQGLKNQSNPISDYFKLVNSFGSPGNYKDLDKNNILESVNYFLQSNLSVNSSVSVPDSETVFCPKSDSYSNQNQPNDQMLDNLGEETILNSFEQVNFTPCVNSSNDSVENPFEKVNRFENVKDYVKVLNSSSNVNEYIVFNYNKQLNWEETLRELC</sequence>